<feature type="transmembrane region" description="Helical" evidence="2">
    <location>
        <begin position="321"/>
        <end position="342"/>
    </location>
</feature>
<feature type="transmembrane region" description="Helical" evidence="2">
    <location>
        <begin position="191"/>
        <end position="214"/>
    </location>
</feature>
<evidence type="ECO:0000256" key="2">
    <source>
        <dbReference type="SAM" id="Phobius"/>
    </source>
</evidence>
<dbReference type="SUPFAM" id="SSF103473">
    <property type="entry name" value="MFS general substrate transporter"/>
    <property type="match status" value="1"/>
</dbReference>
<reference evidence="4" key="1">
    <citation type="journal article" date="2008" name="J. Bacteriol.">
        <title>Genome sequence of Thermofilum pendens reveals an exceptional loss of biosynthetic pathways without genome reduction.</title>
        <authorList>
            <person name="Anderson I."/>
            <person name="Rodriguez J."/>
            <person name="Susanti D."/>
            <person name="Porat I."/>
            <person name="Reich C."/>
            <person name="Ulrich L.E."/>
            <person name="Elkins J.G."/>
            <person name="Mavromatis K."/>
            <person name="Lykidis A."/>
            <person name="Kim E."/>
            <person name="Thompson L.S."/>
            <person name="Nolan M."/>
            <person name="Land M."/>
            <person name="Copeland A."/>
            <person name="Lapidus A."/>
            <person name="Lucas S."/>
            <person name="Detter C."/>
            <person name="Zhulin I.B."/>
            <person name="Olsen G.J."/>
            <person name="Whitman W."/>
            <person name="Mukhopadhyay B."/>
            <person name="Bristow J."/>
            <person name="Kyrpides N."/>
        </authorList>
    </citation>
    <scope>NUCLEOTIDE SEQUENCE [LARGE SCALE GENOMIC DNA]</scope>
    <source>
        <strain evidence="4">DSM 2475 / Hrk 5</strain>
    </source>
</reference>
<protein>
    <recommendedName>
        <fullName evidence="5">MFS transporter</fullName>
    </recommendedName>
</protein>
<evidence type="ECO:0008006" key="5">
    <source>
        <dbReference type="Google" id="ProtNLM"/>
    </source>
</evidence>
<accession>A1S055</accession>
<feature type="region of interest" description="Disordered" evidence="1">
    <location>
        <begin position="1"/>
        <end position="93"/>
    </location>
</feature>
<organism evidence="3 4">
    <name type="scientific">Thermofilum pendens (strain DSM 2475 / Hrk 5)</name>
    <dbReference type="NCBI Taxonomy" id="368408"/>
    <lineage>
        <taxon>Archaea</taxon>
        <taxon>Thermoproteota</taxon>
        <taxon>Thermoprotei</taxon>
        <taxon>Thermofilales</taxon>
        <taxon>Thermofilaceae</taxon>
        <taxon>Thermofilum</taxon>
    </lineage>
</organism>
<feature type="transmembrane region" description="Helical" evidence="2">
    <location>
        <begin position="348"/>
        <end position="367"/>
    </location>
</feature>
<feature type="transmembrane region" description="Helical" evidence="2">
    <location>
        <begin position="256"/>
        <end position="275"/>
    </location>
</feature>
<dbReference type="STRING" id="368408.Tpen_1438"/>
<dbReference type="Proteomes" id="UP000000641">
    <property type="component" value="Chromosome"/>
</dbReference>
<evidence type="ECO:0000313" key="3">
    <source>
        <dbReference type="EMBL" id="ABL78835.1"/>
    </source>
</evidence>
<dbReference type="KEGG" id="tpe:Tpen_1438"/>
<keyword evidence="2" id="KW-0472">Membrane</keyword>
<evidence type="ECO:0000313" key="4">
    <source>
        <dbReference type="Proteomes" id="UP000000641"/>
    </source>
</evidence>
<keyword evidence="2" id="KW-0812">Transmembrane</keyword>
<dbReference type="AlphaFoldDB" id="A1S055"/>
<sequence>MVRVSMPAGSRVHPGRRSPSGIRGFRRPPPSLRRANNPPGLRRGQEGGRPRPAVHSLVHPRLHSRRTLGAKPPSAAPDPPSPPSARPGSGPRVVRRFEVRPAPILDPEAPERVNAVLEVSYSIAMVAGPPLAAWMASAGPAGISAAVALELSALALLTAVLARRGLNAPIGPGGGFLQALCRLAGSRAPRLALVLSTAISGVGALVNVSVALVAGRLGEVLPGFTASYSLLSALTGLGSLAASALAARRGVLGEGFLYAGLLLLSAYPALLGLSMSAEPSLLLATILLAFSTLNGFGNGAFFLWILSAVQRSMGGDVGKALATLYVLGALAGLPFSLAAGIAAQSLPALLVASSVLLASLPATAALATRFSPGRA</sequence>
<evidence type="ECO:0000256" key="1">
    <source>
        <dbReference type="SAM" id="MobiDB-lite"/>
    </source>
</evidence>
<dbReference type="EMBL" id="CP000505">
    <property type="protein sequence ID" value="ABL78835.1"/>
    <property type="molecule type" value="Genomic_DNA"/>
</dbReference>
<dbReference type="InterPro" id="IPR036259">
    <property type="entry name" value="MFS_trans_sf"/>
</dbReference>
<name>A1S055_THEPD</name>
<keyword evidence="2" id="KW-1133">Transmembrane helix</keyword>
<proteinExistence type="predicted"/>
<keyword evidence="4" id="KW-1185">Reference proteome</keyword>
<dbReference type="HOGENOM" id="CLU_736978_0_0_2"/>
<feature type="compositionally biased region" description="Pro residues" evidence="1">
    <location>
        <begin position="74"/>
        <end position="85"/>
    </location>
</feature>
<feature type="transmembrane region" description="Helical" evidence="2">
    <location>
        <begin position="281"/>
        <end position="309"/>
    </location>
</feature>
<gene>
    <name evidence="3" type="ordered locus">Tpen_1438</name>
</gene>
<dbReference type="EnsemblBacteria" id="ABL78835">
    <property type="protein sequence ID" value="ABL78835"/>
    <property type="gene ID" value="Tpen_1438"/>
</dbReference>
<feature type="transmembrane region" description="Helical" evidence="2">
    <location>
        <begin position="226"/>
        <end position="247"/>
    </location>
</feature>
<feature type="compositionally biased region" description="Basic residues" evidence="1">
    <location>
        <begin position="58"/>
        <end position="68"/>
    </location>
</feature>